<keyword evidence="2" id="KW-1185">Reference proteome</keyword>
<keyword evidence="1" id="KW-0614">Plasmid</keyword>
<dbReference type="AlphaFoldDB" id="A0A1W6WYK0"/>
<proteinExistence type="predicted"/>
<dbReference type="KEGG" id="bthy:AQ980_31220"/>
<dbReference type="GeneID" id="67466866"/>
<sequence length="211" mass="24764">MIEQERKVRKDKKVDIKPTISVDLKECIYRLSYITNKPVKDVALHICDYALHSKEIMEILSESFRRNLTIHNTLYMGDLNRTSLAKVKKKEDYPKERISLRVSKTTYENICKLNYALDVTPTMATAILLETCLLYSDYVNENARSYLEQNLDLKRIKELEKVIKYVNEHNPYEEEVSWGALLSFLMDEIKTGTTNVAQLINDWLDSYKKLK</sequence>
<dbReference type="EMBL" id="CP021063">
    <property type="protein sequence ID" value="ARP61616.1"/>
    <property type="molecule type" value="Genomic_DNA"/>
</dbReference>
<reference evidence="1 2" key="1">
    <citation type="submission" date="2017-04" db="EMBL/GenBank/DDBJ databases">
        <title>Complete Genome Sequence of Bacillus thuringiensis type Strain ATCC 10792.</title>
        <authorList>
            <person name="Oh D.-H."/>
            <person name="Park B.-J."/>
            <person name="Shuai W."/>
            <person name="Chelliah R."/>
        </authorList>
    </citation>
    <scope>NUCLEOTIDE SEQUENCE [LARGE SCALE GENOMIC DNA]</scope>
    <source>
        <strain evidence="1 2">ATCC 10792</strain>
        <plasmid evidence="1 2">poh2</plasmid>
    </source>
</reference>
<dbReference type="RefSeq" id="WP_000572428.1">
    <property type="nucleotide sequence ID" value="NZ_CP011357.1"/>
</dbReference>
<accession>A0A1W6WYK0</accession>
<evidence type="ECO:0000313" key="1">
    <source>
        <dbReference type="EMBL" id="ARP61616.1"/>
    </source>
</evidence>
<geneLocation type="plasmid" evidence="1 2">
    <name>poh2</name>
</geneLocation>
<evidence type="ECO:0000313" key="2">
    <source>
        <dbReference type="Proteomes" id="UP000194143"/>
    </source>
</evidence>
<organism evidence="1 2">
    <name type="scientific">Bacillus thuringiensis</name>
    <dbReference type="NCBI Taxonomy" id="1428"/>
    <lineage>
        <taxon>Bacteria</taxon>
        <taxon>Bacillati</taxon>
        <taxon>Bacillota</taxon>
        <taxon>Bacilli</taxon>
        <taxon>Bacillales</taxon>
        <taxon>Bacillaceae</taxon>
        <taxon>Bacillus</taxon>
        <taxon>Bacillus cereus group</taxon>
    </lineage>
</organism>
<name>A0A1W6WYK0_BACTU</name>
<dbReference type="Proteomes" id="UP000194143">
    <property type="component" value="Plasmid poh2"/>
</dbReference>
<gene>
    <name evidence="1" type="ORF">CAB88_31900</name>
</gene>
<protein>
    <submittedName>
        <fullName evidence="1">Uncharacterized protein</fullName>
    </submittedName>
</protein>